<dbReference type="RefSeq" id="WP_378243118.1">
    <property type="nucleotide sequence ID" value="NZ_JBHRWK010000059.1"/>
</dbReference>
<evidence type="ECO:0000313" key="2">
    <source>
        <dbReference type="Proteomes" id="UP001595645"/>
    </source>
</evidence>
<keyword evidence="2" id="KW-1185">Reference proteome</keyword>
<dbReference type="InterPro" id="IPR044000">
    <property type="entry name" value="Phage_tube_2"/>
</dbReference>
<dbReference type="Proteomes" id="UP001595645">
    <property type="component" value="Unassembled WGS sequence"/>
</dbReference>
<name>A0ABV7P890_9PSEU</name>
<protein>
    <submittedName>
        <fullName evidence="1">Phage tail tube protein</fullName>
    </submittedName>
</protein>
<evidence type="ECO:0000313" key="1">
    <source>
        <dbReference type="EMBL" id="MFC3453997.1"/>
    </source>
</evidence>
<sequence length="342" mass="35896">MATGSGLDGQIGFAQETTWGTAVTVTRFPEFNSEGVSLDTTWLEPTALRPGVYHKRGGRAQPSRYSVQGDFELDLVTLGMGMFMRNALGSTTATTTLIAGSAYKQIHVPGGFVGLGLTAQVGRPQPNGTVIPFTYAGCKIPKWELSLKDNATPKLKFTIDGKSESTATALATPSYLTGATVFTFRQASLKLGGTAATASGETTITGGVAPTTIIKDISIAGANPMADDRYGIGNAGLKAEQLQNATPTITGKLGAEFNKTEFYDVYSAGTPTCLQFDLTGAVIGGANSYLFSVILPMVKFKKATPQVTGPDIVQMSTDFEAYSDEVNPVIQVKIVSTEATAV</sequence>
<comment type="caution">
    <text evidence="1">The sequence shown here is derived from an EMBL/GenBank/DDBJ whole genome shotgun (WGS) entry which is preliminary data.</text>
</comment>
<dbReference type="Pfam" id="PF18906">
    <property type="entry name" value="Phage_tube_2"/>
    <property type="match status" value="1"/>
</dbReference>
<reference evidence="2" key="1">
    <citation type="journal article" date="2019" name="Int. J. Syst. Evol. Microbiol.">
        <title>The Global Catalogue of Microorganisms (GCM) 10K type strain sequencing project: providing services to taxonomists for standard genome sequencing and annotation.</title>
        <authorList>
            <consortium name="The Broad Institute Genomics Platform"/>
            <consortium name="The Broad Institute Genome Sequencing Center for Infectious Disease"/>
            <person name="Wu L."/>
            <person name="Ma J."/>
        </authorList>
    </citation>
    <scope>NUCLEOTIDE SEQUENCE [LARGE SCALE GENOMIC DNA]</scope>
    <source>
        <strain evidence="2">CGMCC 4.7676</strain>
    </source>
</reference>
<accession>A0ABV7P890</accession>
<dbReference type="EMBL" id="JBHRWK010000059">
    <property type="protein sequence ID" value="MFC3453997.1"/>
    <property type="molecule type" value="Genomic_DNA"/>
</dbReference>
<proteinExistence type="predicted"/>
<organism evidence="1 2">
    <name type="scientific">Amycolatopsis speibonae</name>
    <dbReference type="NCBI Taxonomy" id="1450224"/>
    <lineage>
        <taxon>Bacteria</taxon>
        <taxon>Bacillati</taxon>
        <taxon>Actinomycetota</taxon>
        <taxon>Actinomycetes</taxon>
        <taxon>Pseudonocardiales</taxon>
        <taxon>Pseudonocardiaceae</taxon>
        <taxon>Amycolatopsis</taxon>
    </lineage>
</organism>
<gene>
    <name evidence="1" type="ORF">ACFOSH_31560</name>
</gene>